<evidence type="ECO:0000259" key="2">
    <source>
        <dbReference type="Pfam" id="PF00534"/>
    </source>
</evidence>
<keyword evidence="1 4" id="KW-0808">Transferase</keyword>
<reference evidence="3" key="1">
    <citation type="submission" date="2015-05" db="EMBL/GenBank/DDBJ databases">
        <authorList>
            <person name="Wang D.B."/>
            <person name="Wang M."/>
        </authorList>
    </citation>
    <scope>NUCLEOTIDE SEQUENCE [LARGE SCALE GENOMIC DNA]</scope>
    <source>
        <strain evidence="3">L1-83</strain>
    </source>
</reference>
<dbReference type="PANTHER" id="PTHR46401:SF2">
    <property type="entry name" value="GLYCOSYLTRANSFERASE WBBK-RELATED"/>
    <property type="match status" value="1"/>
</dbReference>
<keyword evidence="5" id="KW-1185">Reference proteome</keyword>
<dbReference type="CDD" id="cd03801">
    <property type="entry name" value="GT4_PimA-like"/>
    <property type="match status" value="1"/>
</dbReference>
<dbReference type="OrthoDB" id="9795068at2"/>
<evidence type="ECO:0000256" key="1">
    <source>
        <dbReference type="ARBA" id="ARBA00022679"/>
    </source>
</evidence>
<dbReference type="RefSeq" id="WP_021923482.1">
    <property type="nucleotide sequence ID" value="NZ_CVRS01000059.1"/>
</dbReference>
<dbReference type="InterPro" id="IPR001296">
    <property type="entry name" value="Glyco_trans_1"/>
</dbReference>
<dbReference type="GO" id="GO:0016757">
    <property type="term" value="F:glycosyltransferase activity"/>
    <property type="evidence" value="ECO:0007669"/>
    <property type="project" value="InterPro"/>
</dbReference>
<evidence type="ECO:0000313" key="4">
    <source>
        <dbReference type="EMBL" id="RGR67701.1"/>
    </source>
</evidence>
<evidence type="ECO:0000313" key="3">
    <source>
        <dbReference type="EMBL" id="CRL35030.1"/>
    </source>
</evidence>
<dbReference type="Gene3D" id="3.40.50.2000">
    <property type="entry name" value="Glycogen Phosphorylase B"/>
    <property type="match status" value="2"/>
</dbReference>
<evidence type="ECO:0000313" key="5">
    <source>
        <dbReference type="Proteomes" id="UP000049828"/>
    </source>
</evidence>
<dbReference type="Proteomes" id="UP000049828">
    <property type="component" value="Unassembled WGS sequence"/>
</dbReference>
<dbReference type="GO" id="GO:0009103">
    <property type="term" value="P:lipopolysaccharide biosynthetic process"/>
    <property type="evidence" value="ECO:0007669"/>
    <property type="project" value="TreeGrafter"/>
</dbReference>
<accession>A0A0M6WF77</accession>
<dbReference type="SUPFAM" id="SSF53756">
    <property type="entry name" value="UDP-Glycosyltransferase/glycogen phosphorylase"/>
    <property type="match status" value="1"/>
</dbReference>
<feature type="domain" description="Glycosyl transferase family 1" evidence="2">
    <location>
        <begin position="199"/>
        <end position="373"/>
    </location>
</feature>
<evidence type="ECO:0000313" key="6">
    <source>
        <dbReference type="Proteomes" id="UP000285820"/>
    </source>
</evidence>
<proteinExistence type="predicted"/>
<reference evidence="5" key="2">
    <citation type="submission" date="2015-05" db="EMBL/GenBank/DDBJ databases">
        <authorList>
            <consortium name="Pathogen Informatics"/>
        </authorList>
    </citation>
    <scope>NUCLEOTIDE SEQUENCE [LARGE SCALE GENOMIC DNA]</scope>
    <source>
        <strain evidence="5">L1-83</strain>
    </source>
</reference>
<dbReference type="Proteomes" id="UP000285820">
    <property type="component" value="Unassembled WGS sequence"/>
</dbReference>
<gene>
    <name evidence="4" type="ORF">DWY29_10070</name>
    <name evidence="3" type="ORF">RIL183_15891</name>
</gene>
<dbReference type="PANTHER" id="PTHR46401">
    <property type="entry name" value="GLYCOSYLTRANSFERASE WBBK-RELATED"/>
    <property type="match status" value="1"/>
</dbReference>
<protein>
    <submittedName>
        <fullName evidence="4">Glycosyltransferase family 1 protein</fullName>
    </submittedName>
</protein>
<organism evidence="3 5">
    <name type="scientific">Roseburia inulinivorans</name>
    <dbReference type="NCBI Taxonomy" id="360807"/>
    <lineage>
        <taxon>Bacteria</taxon>
        <taxon>Bacillati</taxon>
        <taxon>Bacillota</taxon>
        <taxon>Clostridia</taxon>
        <taxon>Lachnospirales</taxon>
        <taxon>Lachnospiraceae</taxon>
        <taxon>Roseburia</taxon>
    </lineage>
</organism>
<dbReference type="EMBL" id="CVRS01000059">
    <property type="protein sequence ID" value="CRL35030.1"/>
    <property type="molecule type" value="Genomic_DNA"/>
</dbReference>
<reference evidence="4 6" key="3">
    <citation type="submission" date="2018-08" db="EMBL/GenBank/DDBJ databases">
        <title>A genome reference for cultivated species of the human gut microbiota.</title>
        <authorList>
            <person name="Zou Y."/>
            <person name="Xue W."/>
            <person name="Luo G."/>
        </authorList>
    </citation>
    <scope>NUCLEOTIDE SEQUENCE [LARGE SCALE GENOMIC DNA]</scope>
    <source>
        <strain evidence="4 6">AF24-4</strain>
    </source>
</reference>
<dbReference type="EMBL" id="QRUN01000013">
    <property type="protein sequence ID" value="RGR67701.1"/>
    <property type="molecule type" value="Genomic_DNA"/>
</dbReference>
<dbReference type="Pfam" id="PF00534">
    <property type="entry name" value="Glycos_transf_1"/>
    <property type="match status" value="1"/>
</dbReference>
<dbReference type="AlphaFoldDB" id="A0A0M6WF77"/>
<name>A0A0M6WF77_9FIRM</name>
<sequence length="391" mass="45067">MKKICLVVGNTLPVPAVMGGAVEELITMLLDQNEIEQKAEFIIFSRENKKAEREAKKYKYSRIIYIPDDTVLDKVNNRIRRYASSVLKPGTLLDSGYYRKIYHILRNIKCDAIVCEGGLYHEFRQFAKKFGKEKTYLHIHHHVMADPEYDEIFGNIIAVSEFAKKEWLRTTKQKKTGAHVVYNCVNEAKFNKKITVEQRNKLRAQLGLKEDDFVVLYCGRIQEVKGVRELLRAFAGIKEHNCRLLIIGNADFAVNTTTPFLKEVEELVQQDTDRIRFTGYIENAELYQYYQCADMQVVPSMWEEAAGLVAIEGMLSGLPLVVTKSGGLVEYAPKEVAMQIERNGIVENLKMAIETVMDNPVERRKMSEASEKRAKDFTRSRFYNSYLKVFE</sequence>